<dbReference type="SUPFAM" id="SSF53254">
    <property type="entry name" value="Phosphoglycerate mutase-like"/>
    <property type="match status" value="1"/>
</dbReference>
<dbReference type="Proteomes" id="UP000636010">
    <property type="component" value="Unassembled WGS sequence"/>
</dbReference>
<dbReference type="PANTHER" id="PTHR46517">
    <property type="entry name" value="FRUCTOSE-2,6-BISPHOSPHATASE TIGAR"/>
    <property type="match status" value="1"/>
</dbReference>
<dbReference type="CDD" id="cd07067">
    <property type="entry name" value="HP_PGM_like"/>
    <property type="match status" value="1"/>
</dbReference>
<accession>A0ABQ1M6G0</accession>
<organism evidence="2 3">
    <name type="scientific">Marivirga lumbricoides</name>
    <dbReference type="NCBI Taxonomy" id="1046115"/>
    <lineage>
        <taxon>Bacteria</taxon>
        <taxon>Pseudomonadati</taxon>
        <taxon>Bacteroidota</taxon>
        <taxon>Cytophagia</taxon>
        <taxon>Cytophagales</taxon>
        <taxon>Marivirgaceae</taxon>
        <taxon>Marivirga</taxon>
    </lineage>
</organism>
<dbReference type="Gene3D" id="3.40.50.1240">
    <property type="entry name" value="Phosphoglycerate mutase-like"/>
    <property type="match status" value="1"/>
</dbReference>
<gene>
    <name evidence="2" type="primary">gpm</name>
    <name evidence="2" type="ORF">GCM10011506_19280</name>
</gene>
<dbReference type="InterPro" id="IPR029033">
    <property type="entry name" value="His_PPase_superfam"/>
</dbReference>
<dbReference type="Pfam" id="PF00300">
    <property type="entry name" value="His_Phos_1"/>
    <property type="match status" value="1"/>
</dbReference>
<reference evidence="3" key="1">
    <citation type="journal article" date="2019" name="Int. J. Syst. Evol. Microbiol.">
        <title>The Global Catalogue of Microorganisms (GCM) 10K type strain sequencing project: providing services to taxonomists for standard genome sequencing and annotation.</title>
        <authorList>
            <consortium name="The Broad Institute Genomics Platform"/>
            <consortium name="The Broad Institute Genome Sequencing Center for Infectious Disease"/>
            <person name="Wu L."/>
            <person name="Ma J."/>
        </authorList>
    </citation>
    <scope>NUCLEOTIDE SEQUENCE [LARGE SCALE GENOMIC DNA]</scope>
    <source>
        <strain evidence="3">CGMCC 1.10832</strain>
    </source>
</reference>
<keyword evidence="1" id="KW-0378">Hydrolase</keyword>
<dbReference type="PROSITE" id="PS00175">
    <property type="entry name" value="PG_MUTASE"/>
    <property type="match status" value="1"/>
</dbReference>
<sequence length="210" mass="24425">MVKDLVIVRHGQTEYNLKGIVQGSGVDSSLNETGRKQAKAFYEFYKNFPFDKLYISTLKRTQESVQGFIDDGLKYEKLSGLNEISWGTREGSPFTPEEDKYYYSILERWQQGETNLPIEGGEAPAQVAMRQMEAMDHIMAQKNERNVLICMHGRAMRILLCQLFNYPLSNMDIFEHHNLGIYHVRATDNMYQLVKYNDLEHLKDLLETKN</sequence>
<dbReference type="InterPro" id="IPR051695">
    <property type="entry name" value="Phosphoglycerate_Mutase"/>
</dbReference>
<dbReference type="SMART" id="SM00855">
    <property type="entry name" value="PGAM"/>
    <property type="match status" value="1"/>
</dbReference>
<dbReference type="InterPro" id="IPR001345">
    <property type="entry name" value="PG/BPGM_mutase_AS"/>
</dbReference>
<dbReference type="InterPro" id="IPR013078">
    <property type="entry name" value="His_Pase_superF_clade-1"/>
</dbReference>
<dbReference type="EMBL" id="BMEC01000005">
    <property type="protein sequence ID" value="GGC33952.1"/>
    <property type="molecule type" value="Genomic_DNA"/>
</dbReference>
<name>A0ABQ1M6G0_9BACT</name>
<evidence type="ECO:0000256" key="1">
    <source>
        <dbReference type="ARBA" id="ARBA00022801"/>
    </source>
</evidence>
<dbReference type="PANTHER" id="PTHR46517:SF1">
    <property type="entry name" value="FRUCTOSE-2,6-BISPHOSPHATASE TIGAR"/>
    <property type="match status" value="1"/>
</dbReference>
<comment type="caution">
    <text evidence="2">The sequence shown here is derived from an EMBL/GenBank/DDBJ whole genome shotgun (WGS) entry which is preliminary data.</text>
</comment>
<dbReference type="RefSeq" id="WP_188462770.1">
    <property type="nucleotide sequence ID" value="NZ_BAABHU010000005.1"/>
</dbReference>
<evidence type="ECO:0000313" key="3">
    <source>
        <dbReference type="Proteomes" id="UP000636010"/>
    </source>
</evidence>
<proteinExistence type="predicted"/>
<evidence type="ECO:0000313" key="2">
    <source>
        <dbReference type="EMBL" id="GGC33952.1"/>
    </source>
</evidence>
<keyword evidence="3" id="KW-1185">Reference proteome</keyword>
<protein>
    <submittedName>
        <fullName evidence="2">Phosphoglycerate mutase</fullName>
    </submittedName>
</protein>